<dbReference type="Proteomes" id="UP001234297">
    <property type="component" value="Chromosome 10"/>
</dbReference>
<organism evidence="1 2">
    <name type="scientific">Persea americana</name>
    <name type="common">Avocado</name>
    <dbReference type="NCBI Taxonomy" id="3435"/>
    <lineage>
        <taxon>Eukaryota</taxon>
        <taxon>Viridiplantae</taxon>
        <taxon>Streptophyta</taxon>
        <taxon>Embryophyta</taxon>
        <taxon>Tracheophyta</taxon>
        <taxon>Spermatophyta</taxon>
        <taxon>Magnoliopsida</taxon>
        <taxon>Magnoliidae</taxon>
        <taxon>Laurales</taxon>
        <taxon>Lauraceae</taxon>
        <taxon>Persea</taxon>
    </lineage>
</organism>
<reference evidence="1 2" key="1">
    <citation type="journal article" date="2022" name="Hortic Res">
        <title>A haplotype resolved chromosomal level avocado genome allows analysis of novel avocado genes.</title>
        <authorList>
            <person name="Nath O."/>
            <person name="Fletcher S.J."/>
            <person name="Hayward A."/>
            <person name="Shaw L.M."/>
            <person name="Masouleh A.K."/>
            <person name="Furtado A."/>
            <person name="Henry R.J."/>
            <person name="Mitter N."/>
        </authorList>
    </citation>
    <scope>NUCLEOTIDE SEQUENCE [LARGE SCALE GENOMIC DNA]</scope>
    <source>
        <strain evidence="2">cv. Hass</strain>
    </source>
</reference>
<protein>
    <submittedName>
        <fullName evidence="1">Uncharacterized protein</fullName>
    </submittedName>
</protein>
<name>A0ACC2KMN0_PERAE</name>
<proteinExistence type="predicted"/>
<dbReference type="EMBL" id="CM056818">
    <property type="protein sequence ID" value="KAJ8622311.1"/>
    <property type="molecule type" value="Genomic_DNA"/>
</dbReference>
<sequence>MSSSGNKAWMNKHRLSPEYLDGIVHFLEFTKKHGGGFKHFPCPCAKCRNGSGMIALNMIHEHLLINGIDESYTHWILHGECVATTNEKTTRSNHNEQPNNMYPRMEELVNDAFGRIGENVDALMDDLIRNRDIHESSQEFQGEDEGEERRYKWVLDSYQGIVEWHMKYKTYLSTTTPKGPKKKGVVSKNIEHDFINWLRQEMESVEGEPILKRLAVGPMFKAKCYNKYRSSMLPKQRMVITLNAHGLPVGDNSTKLSSRCGQLVRSIVPISYKDWHAVPNEKKVELWKLLLEDFDVSQSYKDKCLRSMAESMRKYKTKLRMQYLNSHKTQEEKLNNRKSTRLTLQPRS</sequence>
<accession>A0ACC2KMN0</accession>
<comment type="caution">
    <text evidence="1">The sequence shown here is derived from an EMBL/GenBank/DDBJ whole genome shotgun (WGS) entry which is preliminary data.</text>
</comment>
<evidence type="ECO:0000313" key="2">
    <source>
        <dbReference type="Proteomes" id="UP001234297"/>
    </source>
</evidence>
<keyword evidence="2" id="KW-1185">Reference proteome</keyword>
<gene>
    <name evidence="1" type="ORF">MRB53_030840</name>
</gene>
<evidence type="ECO:0000313" key="1">
    <source>
        <dbReference type="EMBL" id="KAJ8622311.1"/>
    </source>
</evidence>